<dbReference type="EMBL" id="KZ678130">
    <property type="protein sequence ID" value="PSN72422.1"/>
    <property type="molecule type" value="Genomic_DNA"/>
</dbReference>
<feature type="compositionally biased region" description="Low complexity" evidence="1">
    <location>
        <begin position="88"/>
        <end position="109"/>
    </location>
</feature>
<evidence type="ECO:0000313" key="2">
    <source>
        <dbReference type="EMBL" id="PSN72422.1"/>
    </source>
</evidence>
<feature type="compositionally biased region" description="Basic and acidic residues" evidence="1">
    <location>
        <begin position="215"/>
        <end position="228"/>
    </location>
</feature>
<sequence length="621" mass="65531">MTARNSPPAPQIPNTPVRSTAFAGESRLATPAQHHPSPRWHNAMEIPHSFHTAAAAGPSPSSKGPAARPNPELEQQQHHHHHHHRPQLQRPFTPRSRSSTTSSQPGGTPKQQLSKRKHPAGDSTAAAPIFTPSAGDSPLYATFKRKVRTATMSTTSTPGTPVRTPERKDSRPGSVSPSKRTSPDKKRTRNGTQSGSQSPAVLQVGENGFYFSIELTRKEEAPGKEDAKGGSNGKKKEKSAAMKEKDGNSKSSARVATPPTPKLPPPKPAKMVVFQSPQTPPKSAVLAAANGVRGAAPRGVPASQIRRKGKVMRASMGGAEMMALRASTTATESDSTTSRAERNKRQRHSVVPFTMGRDEQGAARAATKTHTRRPTAVDTSLPIHQIIQERRSPRSSINSNGSANANPNLGASGIGSVQGGGSAGIATSPAAISPPTAEMMPVISPAGILQTKRSHRRLQSGIPAPVTPISTIRKAKSGMLGESTGIPTPVSNAAAPQSTRATPRVMLTSASARGSPATPEVLSRSSRAEQDKRRSSSAYPSDIGEMMRRLSKEGIKTSSVDTVDESKAEQPSPPSPSSRDSGSDTETEGKGLAPLRISPLPKPVSTSSYHLAYDANIDEKQ</sequence>
<gene>
    <name evidence="2" type="ORF">BS50DRAFT_252129</name>
</gene>
<feature type="compositionally biased region" description="Basic and acidic residues" evidence="1">
    <location>
        <begin position="545"/>
        <end position="555"/>
    </location>
</feature>
<proteinExistence type="predicted"/>
<feature type="compositionally biased region" description="Pro residues" evidence="1">
    <location>
        <begin position="258"/>
        <end position="268"/>
    </location>
</feature>
<feature type="region of interest" description="Disordered" evidence="1">
    <location>
        <begin position="1"/>
        <end position="275"/>
    </location>
</feature>
<dbReference type="Proteomes" id="UP000240883">
    <property type="component" value="Unassembled WGS sequence"/>
</dbReference>
<reference evidence="2 3" key="1">
    <citation type="journal article" date="2018" name="Front. Microbiol.">
        <title>Genome-Wide Analysis of Corynespora cassiicola Leaf Fall Disease Putative Effectors.</title>
        <authorList>
            <person name="Lopez D."/>
            <person name="Ribeiro S."/>
            <person name="Label P."/>
            <person name="Fumanal B."/>
            <person name="Venisse J.S."/>
            <person name="Kohler A."/>
            <person name="de Oliveira R.R."/>
            <person name="Labutti K."/>
            <person name="Lipzen A."/>
            <person name="Lail K."/>
            <person name="Bauer D."/>
            <person name="Ohm R.A."/>
            <person name="Barry K.W."/>
            <person name="Spatafora J."/>
            <person name="Grigoriev I.V."/>
            <person name="Martin F.M."/>
            <person name="Pujade-Renaud V."/>
        </authorList>
    </citation>
    <scope>NUCLEOTIDE SEQUENCE [LARGE SCALE GENOMIC DNA]</scope>
    <source>
        <strain evidence="2 3">Philippines</strain>
    </source>
</reference>
<feature type="region of interest" description="Disordered" evidence="1">
    <location>
        <begin position="479"/>
        <end position="621"/>
    </location>
</feature>
<dbReference type="STRING" id="1448308.A0A2T2P446"/>
<evidence type="ECO:0000256" key="1">
    <source>
        <dbReference type="SAM" id="MobiDB-lite"/>
    </source>
</evidence>
<organism evidence="2 3">
    <name type="scientific">Corynespora cassiicola Philippines</name>
    <dbReference type="NCBI Taxonomy" id="1448308"/>
    <lineage>
        <taxon>Eukaryota</taxon>
        <taxon>Fungi</taxon>
        <taxon>Dikarya</taxon>
        <taxon>Ascomycota</taxon>
        <taxon>Pezizomycotina</taxon>
        <taxon>Dothideomycetes</taxon>
        <taxon>Pleosporomycetidae</taxon>
        <taxon>Pleosporales</taxon>
        <taxon>Corynesporascaceae</taxon>
        <taxon>Corynespora</taxon>
    </lineage>
</organism>
<accession>A0A2T2P446</accession>
<feature type="region of interest" description="Disordered" evidence="1">
    <location>
        <begin position="359"/>
        <end position="415"/>
    </location>
</feature>
<feature type="region of interest" description="Disordered" evidence="1">
    <location>
        <begin position="326"/>
        <end position="347"/>
    </location>
</feature>
<evidence type="ECO:0000313" key="3">
    <source>
        <dbReference type="Proteomes" id="UP000240883"/>
    </source>
</evidence>
<keyword evidence="3" id="KW-1185">Reference proteome</keyword>
<feature type="compositionally biased region" description="Basic and acidic residues" evidence="1">
    <location>
        <begin position="238"/>
        <end position="248"/>
    </location>
</feature>
<feature type="compositionally biased region" description="Basic residues" evidence="1">
    <location>
        <begin position="78"/>
        <end position="87"/>
    </location>
</feature>
<dbReference type="AlphaFoldDB" id="A0A2T2P446"/>
<feature type="compositionally biased region" description="Low complexity" evidence="1">
    <location>
        <begin position="149"/>
        <end position="161"/>
    </location>
</feature>
<protein>
    <submittedName>
        <fullName evidence="2">Uncharacterized protein</fullName>
    </submittedName>
</protein>
<feature type="compositionally biased region" description="Low complexity" evidence="1">
    <location>
        <begin position="395"/>
        <end position="411"/>
    </location>
</feature>
<feature type="compositionally biased region" description="Low complexity" evidence="1">
    <location>
        <begin position="53"/>
        <end position="67"/>
    </location>
</feature>
<feature type="compositionally biased region" description="Low complexity" evidence="1">
    <location>
        <begin position="326"/>
        <end position="338"/>
    </location>
</feature>
<name>A0A2T2P446_CORCC</name>
<feature type="compositionally biased region" description="Polar residues" evidence="1">
    <location>
        <begin position="190"/>
        <end position="200"/>
    </location>
</feature>
<feature type="compositionally biased region" description="Polar residues" evidence="1">
    <location>
        <begin position="485"/>
        <end position="501"/>
    </location>
</feature>